<name>A0A1F6ERE4_9BACT</name>
<keyword evidence="1" id="KW-0812">Transmembrane</keyword>
<dbReference type="Proteomes" id="UP000178587">
    <property type="component" value="Unassembled WGS sequence"/>
</dbReference>
<dbReference type="AlphaFoldDB" id="A0A1F6ERE4"/>
<comment type="caution">
    <text evidence="2">The sequence shown here is derived from an EMBL/GenBank/DDBJ whole genome shotgun (WGS) entry which is preliminary data.</text>
</comment>
<dbReference type="STRING" id="1798507.A3A34_01670"/>
<reference evidence="2 3" key="1">
    <citation type="journal article" date="2016" name="Nat. Commun.">
        <title>Thousands of microbial genomes shed light on interconnected biogeochemical processes in an aquifer system.</title>
        <authorList>
            <person name="Anantharaman K."/>
            <person name="Brown C.T."/>
            <person name="Hug L.A."/>
            <person name="Sharon I."/>
            <person name="Castelle C.J."/>
            <person name="Probst A.J."/>
            <person name="Thomas B.C."/>
            <person name="Singh A."/>
            <person name="Wilkins M.J."/>
            <person name="Karaoz U."/>
            <person name="Brodie E.L."/>
            <person name="Williams K.H."/>
            <person name="Hubbard S.S."/>
            <person name="Banfield J.F."/>
        </authorList>
    </citation>
    <scope>NUCLEOTIDE SEQUENCE [LARGE SCALE GENOMIC DNA]</scope>
</reference>
<keyword evidence="1" id="KW-0472">Membrane</keyword>
<sequence length="289" mass="31242">MWLQNHSLLPIIGGVAALVLVGLLIVSSRTAHNPPPYATTWGGTSGIYVPALSAPKRDISDSFVQLSPFQYSPPLPALSAPDENKPEKDVLDVYTLLLSSVRPSSYPVLATEDTSFLDEIYSLVPQGLRAVSEPPDRSDEEHVLYEYGNEVGSYIHAYEASYGTRAVSILKDFYADRENTTKEEEVRRLGLSIAHVGEEMLAMVFVPESLSGMHALIAERYKDAGSKLGAITGAQNDSELLDHINESNAAADSLVTAVVTLATFFSVAEISFSSHEPGSVFTFSPATAF</sequence>
<evidence type="ECO:0000256" key="1">
    <source>
        <dbReference type="SAM" id="Phobius"/>
    </source>
</evidence>
<proteinExistence type="predicted"/>
<feature type="transmembrane region" description="Helical" evidence="1">
    <location>
        <begin position="6"/>
        <end position="26"/>
    </location>
</feature>
<protein>
    <submittedName>
        <fullName evidence="2">Uncharacterized protein</fullName>
    </submittedName>
</protein>
<accession>A0A1F6ERE4</accession>
<evidence type="ECO:0000313" key="3">
    <source>
        <dbReference type="Proteomes" id="UP000178587"/>
    </source>
</evidence>
<organism evidence="2 3">
    <name type="scientific">Candidatus Kaiserbacteria bacterium RIFCSPLOWO2_01_FULL_50_24</name>
    <dbReference type="NCBI Taxonomy" id="1798507"/>
    <lineage>
        <taxon>Bacteria</taxon>
        <taxon>Candidatus Kaiseribacteriota</taxon>
    </lineage>
</organism>
<dbReference type="EMBL" id="MFLU01000002">
    <property type="protein sequence ID" value="OGG76179.1"/>
    <property type="molecule type" value="Genomic_DNA"/>
</dbReference>
<evidence type="ECO:0000313" key="2">
    <source>
        <dbReference type="EMBL" id="OGG76179.1"/>
    </source>
</evidence>
<gene>
    <name evidence="2" type="ORF">A3A34_01670</name>
</gene>
<keyword evidence="1" id="KW-1133">Transmembrane helix</keyword>